<evidence type="ECO:0000313" key="3">
    <source>
        <dbReference type="EMBL" id="KGM12847.1"/>
    </source>
</evidence>
<dbReference type="GO" id="GO:0043709">
    <property type="term" value="P:cell adhesion involved in single-species biofilm formation"/>
    <property type="evidence" value="ECO:0007669"/>
    <property type="project" value="TreeGrafter"/>
</dbReference>
<dbReference type="Gene3D" id="3.30.70.270">
    <property type="match status" value="1"/>
</dbReference>
<dbReference type="InterPro" id="IPR043128">
    <property type="entry name" value="Rev_trsase/Diguanyl_cyclase"/>
</dbReference>
<feature type="coiled-coil region" evidence="1">
    <location>
        <begin position="316"/>
        <end position="391"/>
    </location>
</feature>
<dbReference type="NCBIfam" id="TIGR00254">
    <property type="entry name" value="GGDEF"/>
    <property type="match status" value="1"/>
</dbReference>
<dbReference type="AlphaFoldDB" id="A0A0A0BYT4"/>
<dbReference type="PANTHER" id="PTHR45138">
    <property type="entry name" value="REGULATORY COMPONENTS OF SENSORY TRANSDUCTION SYSTEM"/>
    <property type="match status" value="1"/>
</dbReference>
<name>A0A0A0BYT4_9CELL</name>
<organism evidence="3 4">
    <name type="scientific">Cellulomonas bogoriensis 69B4 = DSM 16987</name>
    <dbReference type="NCBI Taxonomy" id="1386082"/>
    <lineage>
        <taxon>Bacteria</taxon>
        <taxon>Bacillati</taxon>
        <taxon>Actinomycetota</taxon>
        <taxon>Actinomycetes</taxon>
        <taxon>Micrococcales</taxon>
        <taxon>Cellulomonadaceae</taxon>
        <taxon>Cellulomonas</taxon>
    </lineage>
</organism>
<proteinExistence type="predicted"/>
<dbReference type="GO" id="GO:0052621">
    <property type="term" value="F:diguanylate cyclase activity"/>
    <property type="evidence" value="ECO:0007669"/>
    <property type="project" value="TreeGrafter"/>
</dbReference>
<dbReference type="PROSITE" id="PS50887">
    <property type="entry name" value="GGDEF"/>
    <property type="match status" value="1"/>
</dbReference>
<dbReference type="GO" id="GO:0005886">
    <property type="term" value="C:plasma membrane"/>
    <property type="evidence" value="ECO:0007669"/>
    <property type="project" value="TreeGrafter"/>
</dbReference>
<dbReference type="InterPro" id="IPR029787">
    <property type="entry name" value="Nucleotide_cyclase"/>
</dbReference>
<dbReference type="Pfam" id="PF00990">
    <property type="entry name" value="GGDEF"/>
    <property type="match status" value="1"/>
</dbReference>
<reference evidence="3 4" key="1">
    <citation type="submission" date="2013-08" db="EMBL/GenBank/DDBJ databases">
        <title>Genome sequencing of Cellulomonas bogoriensis 69B4.</title>
        <authorList>
            <person name="Chen F."/>
            <person name="Li Y."/>
            <person name="Wang G."/>
        </authorList>
    </citation>
    <scope>NUCLEOTIDE SEQUENCE [LARGE SCALE GENOMIC DNA]</scope>
    <source>
        <strain evidence="3 4">69B4</strain>
    </source>
</reference>
<gene>
    <name evidence="3" type="ORF">N869_01515</name>
</gene>
<dbReference type="InterPro" id="IPR011990">
    <property type="entry name" value="TPR-like_helical_dom_sf"/>
</dbReference>
<dbReference type="InterPro" id="IPR050469">
    <property type="entry name" value="Diguanylate_Cyclase"/>
</dbReference>
<keyword evidence="1" id="KW-0175">Coiled coil</keyword>
<evidence type="ECO:0000256" key="1">
    <source>
        <dbReference type="SAM" id="Coils"/>
    </source>
</evidence>
<feature type="domain" description="GGDEF" evidence="2">
    <location>
        <begin position="419"/>
        <end position="550"/>
    </location>
</feature>
<evidence type="ECO:0000259" key="2">
    <source>
        <dbReference type="PROSITE" id="PS50887"/>
    </source>
</evidence>
<protein>
    <recommendedName>
        <fullName evidence="2">GGDEF domain-containing protein</fullName>
    </recommendedName>
</protein>
<dbReference type="Proteomes" id="UP000054314">
    <property type="component" value="Unassembled WGS sequence"/>
</dbReference>
<sequence>MMPPVEDQVRDDAAATAPDWAVLLEDLELLVDSDAASCARRADEGIALAQVRGDRDAEMRLTYYAAVARHLLGDDRRSLELAQHAEELADHRGDLVWQSRSLACRGLVHHDLGDVEDAVDLLTRAVDLGREAGDITGTAEILNSLGTVYTGMVQFAPQAAQVLTEARRLWLQAGDPDRASIALTNLAKTYVVTSGRLAETNPRGALTAARHALGIAHQAVDEADAAGLSRTAVDARLAVVGAHMVAGDLPAAGKVLQATRAMLVRFPAPRQLLALHRVRGRWLVRCGEPLEAVEVLTEGLRLCDELDRPGERPELLRTLVTAHEDLDQTVEALERLHELYELTIRRNQAVAERRAELLSSRLEVERAERVAEAERKRAAALEQHNARLAHEASHDALTGLANRRSLDQTLARWTEAHPRDFAVALLDIDHFKHVNDTYSHQVGDEVLARIGAELRGTLRTGDVPARYGGEEFALLLDGVQALGAMETCERVRQAIAALEWGDLIGGEHVTVSLGVATGGAGTDAGELLSRADAALYQAKRAGRNQVRLAE</sequence>
<comment type="caution">
    <text evidence="3">The sequence shown here is derived from an EMBL/GenBank/DDBJ whole genome shotgun (WGS) entry which is preliminary data.</text>
</comment>
<evidence type="ECO:0000313" key="4">
    <source>
        <dbReference type="Proteomes" id="UP000054314"/>
    </source>
</evidence>
<dbReference type="CDD" id="cd01949">
    <property type="entry name" value="GGDEF"/>
    <property type="match status" value="1"/>
</dbReference>
<dbReference type="FunFam" id="3.30.70.270:FF:000001">
    <property type="entry name" value="Diguanylate cyclase domain protein"/>
    <property type="match status" value="1"/>
</dbReference>
<dbReference type="SMART" id="SM00267">
    <property type="entry name" value="GGDEF"/>
    <property type="match status" value="1"/>
</dbReference>
<dbReference type="GO" id="GO:1902201">
    <property type="term" value="P:negative regulation of bacterial-type flagellum-dependent cell motility"/>
    <property type="evidence" value="ECO:0007669"/>
    <property type="project" value="TreeGrafter"/>
</dbReference>
<dbReference type="SUPFAM" id="SSF55073">
    <property type="entry name" value="Nucleotide cyclase"/>
    <property type="match status" value="1"/>
</dbReference>
<dbReference type="EMBL" id="AXCZ01000090">
    <property type="protein sequence ID" value="KGM12847.1"/>
    <property type="molecule type" value="Genomic_DNA"/>
</dbReference>
<keyword evidence="4" id="KW-1185">Reference proteome</keyword>
<dbReference type="SUPFAM" id="SSF48452">
    <property type="entry name" value="TPR-like"/>
    <property type="match status" value="1"/>
</dbReference>
<dbReference type="Gene3D" id="1.25.40.10">
    <property type="entry name" value="Tetratricopeptide repeat domain"/>
    <property type="match status" value="1"/>
</dbReference>
<dbReference type="InterPro" id="IPR000160">
    <property type="entry name" value="GGDEF_dom"/>
</dbReference>
<dbReference type="PANTHER" id="PTHR45138:SF9">
    <property type="entry name" value="DIGUANYLATE CYCLASE DGCM-RELATED"/>
    <property type="match status" value="1"/>
</dbReference>
<accession>A0A0A0BYT4</accession>